<dbReference type="PANTHER" id="PTHR45628:SF7">
    <property type="entry name" value="VOLTAGE-DEPENDENT CALCIUM CHANNEL TYPE A SUBUNIT ALPHA-1"/>
    <property type="match status" value="1"/>
</dbReference>
<feature type="transmembrane region" description="Helical" evidence="13">
    <location>
        <begin position="59"/>
        <end position="76"/>
    </location>
</feature>
<evidence type="ECO:0000256" key="7">
    <source>
        <dbReference type="ARBA" id="ARBA00022882"/>
    </source>
</evidence>
<feature type="domain" description="Ion transport" evidence="14">
    <location>
        <begin position="58"/>
        <end position="215"/>
    </location>
</feature>
<dbReference type="Proteomes" id="UP001189429">
    <property type="component" value="Unassembled WGS sequence"/>
</dbReference>
<dbReference type="Gene3D" id="1.20.120.350">
    <property type="entry name" value="Voltage-gated potassium channels. Chain C"/>
    <property type="match status" value="1"/>
</dbReference>
<feature type="transmembrane region" description="Helical" evidence="13">
    <location>
        <begin position="194"/>
        <end position="214"/>
    </location>
</feature>
<evidence type="ECO:0000256" key="3">
    <source>
        <dbReference type="ARBA" id="ARBA00022568"/>
    </source>
</evidence>
<keyword evidence="5 13" id="KW-0812">Transmembrane</keyword>
<evidence type="ECO:0000256" key="8">
    <source>
        <dbReference type="ARBA" id="ARBA00022989"/>
    </source>
</evidence>
<evidence type="ECO:0000256" key="10">
    <source>
        <dbReference type="ARBA" id="ARBA00023136"/>
    </source>
</evidence>
<feature type="transmembrane region" description="Helical" evidence="13">
    <location>
        <begin position="118"/>
        <end position="139"/>
    </location>
</feature>
<accession>A0ABN9VTL2</accession>
<proteinExistence type="predicted"/>
<evidence type="ECO:0000259" key="14">
    <source>
        <dbReference type="Pfam" id="PF00520"/>
    </source>
</evidence>
<keyword evidence="16" id="KW-1185">Reference proteome</keyword>
<comment type="caution">
    <text evidence="15">The sequence shown here is derived from an EMBL/GenBank/DDBJ whole genome shotgun (WGS) entry which is preliminary data.</text>
</comment>
<name>A0ABN9VTL2_9DINO</name>
<evidence type="ECO:0000256" key="6">
    <source>
        <dbReference type="ARBA" id="ARBA00022837"/>
    </source>
</evidence>
<protein>
    <recommendedName>
        <fullName evidence="14">Ion transport domain-containing protein</fullName>
    </recommendedName>
</protein>
<evidence type="ECO:0000313" key="16">
    <source>
        <dbReference type="Proteomes" id="UP001189429"/>
    </source>
</evidence>
<organism evidence="15 16">
    <name type="scientific">Prorocentrum cordatum</name>
    <dbReference type="NCBI Taxonomy" id="2364126"/>
    <lineage>
        <taxon>Eukaryota</taxon>
        <taxon>Sar</taxon>
        <taxon>Alveolata</taxon>
        <taxon>Dinophyceae</taxon>
        <taxon>Prorocentrales</taxon>
        <taxon>Prorocentraceae</taxon>
        <taxon>Prorocentrum</taxon>
    </lineage>
</organism>
<keyword evidence="12" id="KW-0407">Ion channel</keyword>
<evidence type="ECO:0000256" key="1">
    <source>
        <dbReference type="ARBA" id="ARBA00004141"/>
    </source>
</evidence>
<keyword evidence="11" id="KW-0325">Glycoprotein</keyword>
<keyword evidence="7" id="KW-0851">Voltage-gated channel</keyword>
<keyword evidence="8 13" id="KW-1133">Transmembrane helix</keyword>
<keyword evidence="2" id="KW-0813">Transport</keyword>
<evidence type="ECO:0000256" key="12">
    <source>
        <dbReference type="ARBA" id="ARBA00023303"/>
    </source>
</evidence>
<evidence type="ECO:0000313" key="15">
    <source>
        <dbReference type="EMBL" id="CAK0876850.1"/>
    </source>
</evidence>
<gene>
    <name evidence="15" type="ORF">PCOR1329_LOCUS61060</name>
</gene>
<comment type="subcellular location">
    <subcellularLocation>
        <location evidence="1">Membrane</location>
        <topology evidence="1">Multi-pass membrane protein</topology>
    </subcellularLocation>
</comment>
<feature type="non-terminal residue" evidence="15">
    <location>
        <position position="222"/>
    </location>
</feature>
<keyword evidence="9" id="KW-0406">Ion transport</keyword>
<dbReference type="InterPro" id="IPR027359">
    <property type="entry name" value="Volt_channel_dom_sf"/>
</dbReference>
<keyword evidence="3" id="KW-0109">Calcium transport</keyword>
<evidence type="ECO:0000256" key="2">
    <source>
        <dbReference type="ARBA" id="ARBA00022448"/>
    </source>
</evidence>
<evidence type="ECO:0000256" key="4">
    <source>
        <dbReference type="ARBA" id="ARBA00022673"/>
    </source>
</evidence>
<sequence length="222" mass="25665">MHCLASEKPSTGDKLRLLHPCLAEGIFGRWASWLDYFMNEVEEPKRTGRLAEFVDGKRFEYTFALVILFNAVFMAYAMNQQAAHPAEAASSFIRWADVVFLGLYTVELALKFAVHREFFFFGDFGWKVLDFTLVVYGTFDLRWKYMVGSSGNSSHWMRSLRLFRTAKVLRMMRVIKVLQELNLLMACILGSLRALMWSLVLMAVILYMFSLVFVQQAATYRG</sequence>
<dbReference type="PANTHER" id="PTHR45628">
    <property type="entry name" value="VOLTAGE-DEPENDENT CALCIUM CHANNEL TYPE A SUBUNIT ALPHA-1"/>
    <property type="match status" value="1"/>
</dbReference>
<evidence type="ECO:0000256" key="9">
    <source>
        <dbReference type="ARBA" id="ARBA00023065"/>
    </source>
</evidence>
<dbReference type="Pfam" id="PF00520">
    <property type="entry name" value="Ion_trans"/>
    <property type="match status" value="1"/>
</dbReference>
<evidence type="ECO:0000256" key="11">
    <source>
        <dbReference type="ARBA" id="ARBA00023180"/>
    </source>
</evidence>
<dbReference type="EMBL" id="CAUYUJ010017671">
    <property type="protein sequence ID" value="CAK0876850.1"/>
    <property type="molecule type" value="Genomic_DNA"/>
</dbReference>
<keyword evidence="6" id="KW-0106">Calcium</keyword>
<dbReference type="InterPro" id="IPR005821">
    <property type="entry name" value="Ion_trans_dom"/>
</dbReference>
<evidence type="ECO:0000256" key="13">
    <source>
        <dbReference type="SAM" id="Phobius"/>
    </source>
</evidence>
<evidence type="ECO:0000256" key="5">
    <source>
        <dbReference type="ARBA" id="ARBA00022692"/>
    </source>
</evidence>
<dbReference type="InterPro" id="IPR050599">
    <property type="entry name" value="VDCC_alpha-1_subunit"/>
</dbReference>
<reference evidence="15" key="1">
    <citation type="submission" date="2023-10" db="EMBL/GenBank/DDBJ databases">
        <authorList>
            <person name="Chen Y."/>
            <person name="Shah S."/>
            <person name="Dougan E. K."/>
            <person name="Thang M."/>
            <person name="Chan C."/>
        </authorList>
    </citation>
    <scope>NUCLEOTIDE SEQUENCE [LARGE SCALE GENOMIC DNA]</scope>
</reference>
<dbReference type="SUPFAM" id="SSF81324">
    <property type="entry name" value="Voltage-gated potassium channels"/>
    <property type="match status" value="1"/>
</dbReference>
<keyword evidence="4" id="KW-0107">Calcium channel</keyword>
<feature type="transmembrane region" description="Helical" evidence="13">
    <location>
        <begin position="88"/>
        <end position="106"/>
    </location>
</feature>
<keyword evidence="10 13" id="KW-0472">Membrane</keyword>